<sequence length="133" mass="14153">MSDPTASTNQPAPSTQSDPMDTEVDAEIDMSIDPAPPDPENLNIEPEPVPEIREPTKKDISLRDFLSKMDDYAPIIPDAVTSHHLLLAGLPPSPTPPSPSPASSLSPPKNSSPTSPPTHTNTPACAPPLPFYR</sequence>
<feature type="compositionally biased region" description="Polar residues" evidence="1">
    <location>
        <begin position="1"/>
        <end position="19"/>
    </location>
</feature>
<evidence type="ECO:0000313" key="3">
    <source>
        <dbReference type="Proteomes" id="UP001166286"/>
    </source>
</evidence>
<accession>A0AA39V189</accession>
<evidence type="ECO:0000313" key="2">
    <source>
        <dbReference type="EMBL" id="KAK0512008.1"/>
    </source>
</evidence>
<comment type="caution">
    <text evidence="2">The sequence shown here is derived from an EMBL/GenBank/DDBJ whole genome shotgun (WGS) entry which is preliminary data.</text>
</comment>
<protein>
    <submittedName>
        <fullName evidence="2">Uncharacterized protein</fullName>
    </submittedName>
</protein>
<proteinExistence type="predicted"/>
<feature type="compositionally biased region" description="Pro residues" evidence="1">
    <location>
        <begin position="91"/>
        <end position="100"/>
    </location>
</feature>
<dbReference type="AlphaFoldDB" id="A0AA39V189"/>
<feature type="compositionally biased region" description="Low complexity" evidence="1">
    <location>
        <begin position="101"/>
        <end position="123"/>
    </location>
</feature>
<feature type="region of interest" description="Disordered" evidence="1">
    <location>
        <begin position="86"/>
        <end position="133"/>
    </location>
</feature>
<name>A0AA39V189_9LECA</name>
<feature type="region of interest" description="Disordered" evidence="1">
    <location>
        <begin position="1"/>
        <end position="57"/>
    </location>
</feature>
<dbReference type="EMBL" id="JAFEKC020000011">
    <property type="protein sequence ID" value="KAK0512008.1"/>
    <property type="molecule type" value="Genomic_DNA"/>
</dbReference>
<gene>
    <name evidence="2" type="ORF">JMJ35_005136</name>
</gene>
<reference evidence="2" key="1">
    <citation type="submission" date="2023-03" db="EMBL/GenBank/DDBJ databases">
        <title>Complete genome of Cladonia borealis.</title>
        <authorList>
            <person name="Park H."/>
        </authorList>
    </citation>
    <scope>NUCLEOTIDE SEQUENCE</scope>
    <source>
        <strain evidence="2">ANT050790</strain>
    </source>
</reference>
<organism evidence="2 3">
    <name type="scientific">Cladonia borealis</name>
    <dbReference type="NCBI Taxonomy" id="184061"/>
    <lineage>
        <taxon>Eukaryota</taxon>
        <taxon>Fungi</taxon>
        <taxon>Dikarya</taxon>
        <taxon>Ascomycota</taxon>
        <taxon>Pezizomycotina</taxon>
        <taxon>Lecanoromycetes</taxon>
        <taxon>OSLEUM clade</taxon>
        <taxon>Lecanoromycetidae</taxon>
        <taxon>Lecanorales</taxon>
        <taxon>Lecanorineae</taxon>
        <taxon>Cladoniaceae</taxon>
        <taxon>Cladonia</taxon>
    </lineage>
</organism>
<dbReference type="Proteomes" id="UP001166286">
    <property type="component" value="Unassembled WGS sequence"/>
</dbReference>
<evidence type="ECO:0000256" key="1">
    <source>
        <dbReference type="SAM" id="MobiDB-lite"/>
    </source>
</evidence>
<keyword evidence="3" id="KW-1185">Reference proteome</keyword>
<feature type="compositionally biased region" description="Acidic residues" evidence="1">
    <location>
        <begin position="20"/>
        <end position="30"/>
    </location>
</feature>